<dbReference type="GO" id="GO:0005741">
    <property type="term" value="C:mitochondrial outer membrane"/>
    <property type="evidence" value="ECO:0007669"/>
    <property type="project" value="UniProtKB-SubCell"/>
</dbReference>
<reference evidence="22" key="3">
    <citation type="submission" date="2025-09" db="UniProtKB">
        <authorList>
            <consortium name="Ensembl"/>
        </authorList>
    </citation>
    <scope>IDENTIFICATION</scope>
</reference>
<dbReference type="PANTHER" id="PTHR11743:SF12">
    <property type="entry name" value="VOLTAGE-DEPENDENT ANION-SELECTIVE CHANNEL PROTEIN 2"/>
    <property type="match status" value="1"/>
</dbReference>
<feature type="compositionally biased region" description="Polar residues" evidence="21">
    <location>
        <begin position="239"/>
        <end position="248"/>
    </location>
</feature>
<comment type="catalytic activity">
    <reaction evidence="16">
        <text>a 1,2-diacyl-sn-glycero-3-phosphocholine(in) = a 1,2-diacyl-sn-glycero-3-phosphocholine(out)</text>
        <dbReference type="Rhea" id="RHEA:38571"/>
        <dbReference type="ChEBI" id="CHEBI:57643"/>
    </reaction>
</comment>
<keyword evidence="3" id="KW-0813">Transport</keyword>
<comment type="function">
    <text evidence="19">Catalyzes the scrambling of phospholipids across the outer mitochondrial membrane; the mechanism is unrelated to channel activity and is capable of translocating both anionic and zwitterionic phospholipids.</text>
</comment>
<keyword evidence="5" id="KW-0812">Transmembrane</keyword>
<keyword evidence="8" id="KW-0007">Acetylation</keyword>
<evidence type="ECO:0000256" key="12">
    <source>
        <dbReference type="ARBA" id="ARBA00023128"/>
    </source>
</evidence>
<evidence type="ECO:0000256" key="17">
    <source>
        <dbReference type="ARBA" id="ARBA00034430"/>
    </source>
</evidence>
<dbReference type="GO" id="GO:0000166">
    <property type="term" value="F:nucleotide binding"/>
    <property type="evidence" value="ECO:0007669"/>
    <property type="project" value="UniProtKB-KW"/>
</dbReference>
<evidence type="ECO:0000256" key="11">
    <source>
        <dbReference type="ARBA" id="ARBA00023114"/>
    </source>
</evidence>
<keyword evidence="23" id="KW-1185">Reference proteome</keyword>
<keyword evidence="13" id="KW-0472">Membrane</keyword>
<keyword evidence="10" id="KW-0406">Ion transport</keyword>
<dbReference type="RefSeq" id="XP_028331692.1">
    <property type="nucleotide sequence ID" value="XM_028475891.1"/>
</dbReference>
<evidence type="ECO:0000256" key="14">
    <source>
        <dbReference type="ARBA" id="ARBA00024167"/>
    </source>
</evidence>
<dbReference type="FunFam" id="2.40.160.10:FF:000001">
    <property type="entry name" value="Voltage-dependent anion-selective channel protein 2"/>
    <property type="match status" value="1"/>
</dbReference>
<dbReference type="GO" id="GO:0008308">
    <property type="term" value="F:voltage-gated monoatomic anion channel activity"/>
    <property type="evidence" value="ECO:0007669"/>
    <property type="project" value="InterPro"/>
</dbReference>
<evidence type="ECO:0000256" key="6">
    <source>
        <dbReference type="ARBA" id="ARBA00022741"/>
    </source>
</evidence>
<evidence type="ECO:0000256" key="3">
    <source>
        <dbReference type="ARBA" id="ARBA00022448"/>
    </source>
</evidence>
<keyword evidence="7" id="KW-1000">Mitochondrion outer membrane</keyword>
<organism evidence="22 23">
    <name type="scientific">Gouania willdenowi</name>
    <name type="common">Blunt-snouted clingfish</name>
    <name type="synonym">Lepadogaster willdenowi</name>
    <dbReference type="NCBI Taxonomy" id="441366"/>
    <lineage>
        <taxon>Eukaryota</taxon>
        <taxon>Metazoa</taxon>
        <taxon>Chordata</taxon>
        <taxon>Craniata</taxon>
        <taxon>Vertebrata</taxon>
        <taxon>Euteleostomi</taxon>
        <taxon>Actinopterygii</taxon>
        <taxon>Neopterygii</taxon>
        <taxon>Teleostei</taxon>
        <taxon>Neoteleostei</taxon>
        <taxon>Acanthomorphata</taxon>
        <taxon>Ovalentaria</taxon>
        <taxon>Blenniimorphae</taxon>
        <taxon>Blenniiformes</taxon>
        <taxon>Gobiesocoidei</taxon>
        <taxon>Gobiesocidae</taxon>
        <taxon>Gobiesocinae</taxon>
        <taxon>Gouania</taxon>
    </lineage>
</organism>
<dbReference type="AlphaFoldDB" id="A0A8C5ICB5"/>
<dbReference type="PRINTS" id="PR00185">
    <property type="entry name" value="EUKARYTPORIN"/>
</dbReference>
<evidence type="ECO:0000256" key="21">
    <source>
        <dbReference type="SAM" id="MobiDB-lite"/>
    </source>
</evidence>
<dbReference type="GO" id="GO:0015288">
    <property type="term" value="F:porin activity"/>
    <property type="evidence" value="ECO:0007669"/>
    <property type="project" value="UniProtKB-KW"/>
</dbReference>
<reference evidence="22" key="2">
    <citation type="submission" date="2025-08" db="UniProtKB">
        <authorList>
            <consortium name="Ensembl"/>
        </authorList>
    </citation>
    <scope>IDENTIFICATION</scope>
</reference>
<evidence type="ECO:0000256" key="20">
    <source>
        <dbReference type="ARBA" id="ARBA00050035"/>
    </source>
</evidence>
<dbReference type="RefSeq" id="XP_028331690.1">
    <property type="nucleotide sequence ID" value="XM_028475889.1"/>
</dbReference>
<dbReference type="GeneID" id="114481240"/>
<comment type="catalytic activity">
    <reaction evidence="14">
        <text>chloride(in) = chloride(out)</text>
        <dbReference type="Rhea" id="RHEA:29823"/>
        <dbReference type="ChEBI" id="CHEBI:17996"/>
    </reaction>
</comment>
<name>A0A8C5ICB5_GOUWI</name>
<dbReference type="PROSITE" id="PS00558">
    <property type="entry name" value="EUKARYOTIC_PORIN"/>
    <property type="match status" value="1"/>
</dbReference>
<feature type="region of interest" description="Disordered" evidence="21">
    <location>
        <begin position="216"/>
        <end position="248"/>
    </location>
</feature>
<dbReference type="Pfam" id="PF01459">
    <property type="entry name" value="Porin_3"/>
    <property type="match status" value="1"/>
</dbReference>
<protein>
    <recommendedName>
        <fullName evidence="20">Non-selective voltage-gated ion channel VDAC2</fullName>
    </recommendedName>
</protein>
<feature type="compositionally biased region" description="Polar residues" evidence="21">
    <location>
        <begin position="173"/>
        <end position="203"/>
    </location>
</feature>
<feature type="compositionally biased region" description="Basic and acidic residues" evidence="21">
    <location>
        <begin position="31"/>
        <end position="44"/>
    </location>
</feature>
<comment type="similarity">
    <text evidence="2">Belongs to the eukaryotic mitochondrial porin family.</text>
</comment>
<feature type="region of interest" description="Disordered" evidence="21">
    <location>
        <begin position="21"/>
        <end position="74"/>
    </location>
</feature>
<evidence type="ECO:0000256" key="13">
    <source>
        <dbReference type="ARBA" id="ARBA00023136"/>
    </source>
</evidence>
<evidence type="ECO:0000256" key="19">
    <source>
        <dbReference type="ARBA" id="ARBA00044941"/>
    </source>
</evidence>
<proteinExistence type="inferred from homology"/>
<evidence type="ECO:0000313" key="22">
    <source>
        <dbReference type="Ensembl" id="ENSGWIP00000056147.1"/>
    </source>
</evidence>
<evidence type="ECO:0000256" key="16">
    <source>
        <dbReference type="ARBA" id="ARBA00024631"/>
    </source>
</evidence>
<dbReference type="InterPro" id="IPR027246">
    <property type="entry name" value="Porin_Euk/Tom40"/>
</dbReference>
<dbReference type="Gene3D" id="2.40.160.10">
    <property type="entry name" value="Porin"/>
    <property type="match status" value="6"/>
</dbReference>
<keyword evidence="4" id="KW-1134">Transmembrane beta strand</keyword>
<feature type="region of interest" description="Disordered" evidence="21">
    <location>
        <begin position="93"/>
        <end position="117"/>
    </location>
</feature>
<evidence type="ECO:0000256" key="18">
    <source>
        <dbReference type="ARBA" id="ARBA00035895"/>
    </source>
</evidence>
<comment type="catalytic activity">
    <reaction evidence="15">
        <text>a 1,2-diacyl-sn-glycero-3-phospho-L-serine(in) = a 1,2-diacyl-sn-glycero-3-phospho-L-serine(out)</text>
        <dbReference type="Rhea" id="RHEA:38663"/>
        <dbReference type="ChEBI" id="CHEBI:57262"/>
    </reaction>
</comment>
<feature type="compositionally biased region" description="Basic and acidic residues" evidence="21">
    <location>
        <begin position="226"/>
        <end position="238"/>
    </location>
</feature>
<dbReference type="GO" id="GO:0046930">
    <property type="term" value="C:pore complex"/>
    <property type="evidence" value="ECO:0007669"/>
    <property type="project" value="UniProtKB-KW"/>
</dbReference>
<gene>
    <name evidence="22" type="primary">LOC114481240</name>
</gene>
<dbReference type="Ensembl" id="ENSGWIT00000060425.1">
    <property type="protein sequence ID" value="ENSGWIP00000056147.1"/>
    <property type="gene ID" value="ENSGWIG00000026645.1"/>
</dbReference>
<evidence type="ECO:0000256" key="2">
    <source>
        <dbReference type="ARBA" id="ARBA00007780"/>
    </source>
</evidence>
<keyword evidence="9" id="KW-0520">NAD</keyword>
<evidence type="ECO:0000256" key="5">
    <source>
        <dbReference type="ARBA" id="ARBA00022692"/>
    </source>
</evidence>
<dbReference type="RefSeq" id="XP_028331691.1">
    <property type="nucleotide sequence ID" value="XM_028475890.1"/>
</dbReference>
<feature type="compositionally biased region" description="Polar residues" evidence="21">
    <location>
        <begin position="45"/>
        <end position="74"/>
    </location>
</feature>
<keyword evidence="6" id="KW-0547">Nucleotide-binding</keyword>
<comment type="subcellular location">
    <subcellularLocation>
        <location evidence="1">Mitochondrion outer membrane</location>
    </subcellularLocation>
</comment>
<evidence type="ECO:0000256" key="15">
    <source>
        <dbReference type="ARBA" id="ARBA00024479"/>
    </source>
</evidence>
<accession>A0A8C5ICB5</accession>
<evidence type="ECO:0000256" key="4">
    <source>
        <dbReference type="ARBA" id="ARBA00022452"/>
    </source>
</evidence>
<dbReference type="InterPro" id="IPR023614">
    <property type="entry name" value="Porin_dom_sf"/>
</dbReference>
<evidence type="ECO:0000256" key="9">
    <source>
        <dbReference type="ARBA" id="ARBA00023027"/>
    </source>
</evidence>
<feature type="compositionally biased region" description="Basic and acidic residues" evidence="21">
    <location>
        <begin position="96"/>
        <end position="108"/>
    </location>
</feature>
<evidence type="ECO:0000313" key="23">
    <source>
        <dbReference type="Proteomes" id="UP000694680"/>
    </source>
</evidence>
<dbReference type="InterPro" id="IPR001925">
    <property type="entry name" value="Porin_Euk"/>
</dbReference>
<evidence type="ECO:0000256" key="7">
    <source>
        <dbReference type="ARBA" id="ARBA00022787"/>
    </source>
</evidence>
<evidence type="ECO:0000256" key="8">
    <source>
        <dbReference type="ARBA" id="ARBA00022990"/>
    </source>
</evidence>
<dbReference type="CDD" id="cd07306">
    <property type="entry name" value="Porin3_VDAC"/>
    <property type="match status" value="1"/>
</dbReference>
<comment type="catalytic activity">
    <reaction evidence="17">
        <text>K(+)(in) = K(+)(out)</text>
        <dbReference type="Rhea" id="RHEA:29463"/>
        <dbReference type="ChEBI" id="CHEBI:29103"/>
    </reaction>
</comment>
<evidence type="ECO:0000256" key="10">
    <source>
        <dbReference type="ARBA" id="ARBA00023065"/>
    </source>
</evidence>
<evidence type="ECO:0000256" key="1">
    <source>
        <dbReference type="ARBA" id="ARBA00004294"/>
    </source>
</evidence>
<dbReference type="Proteomes" id="UP000694680">
    <property type="component" value="Chromosome 19"/>
</dbReference>
<keyword evidence="12" id="KW-0496">Mitochondrion</keyword>
<reference evidence="22" key="1">
    <citation type="submission" date="2020-06" db="EMBL/GenBank/DDBJ databases">
        <authorList>
            <consortium name="Wellcome Sanger Institute Data Sharing"/>
        </authorList>
    </citation>
    <scope>NUCLEOTIDE SEQUENCE [LARGE SCALE GENOMIC DNA]</scope>
</reference>
<dbReference type="PANTHER" id="PTHR11743">
    <property type="entry name" value="VOLTAGE-DEPENDENT ANION-SELECTIVE CHANNEL"/>
    <property type="match status" value="1"/>
</dbReference>
<keyword evidence="11" id="KW-0626">Porin</keyword>
<sequence>MAVPPSSTNVFQMLKDVFNKANGYGIPNTDVKTKTSEGAEDKTSDSSNMDTNRVTGTQENKNELPQQVPPSSTNVDQKVKDIFNKADGYGIPNTDVKTKTSEGAEFKTSDSSNMDTNRVTGTQENKNEFPQQVHPSFVNVDKLVKDIFNMRNGYGMMNTDVKTKTSEGAEFKTSGSSNMDTNRVTGTQENKNEFPQQVPPSSTNVFQKAKDIFSNAIGNGIPNTDVKTKTSEGAEFKTSDSSNMDTNRVTGTQENKYKLPQQVPPSFVNVDKLVKDIINMRNGNGIPNTDVKTKTSEGAEFKTFGSSNMDTNRVTGFLENKYEFPQQVNMAVHPSCTNFFPMMKDICNKAKGNGMMNTDVKTKTSEGAEFKTSGSSNMDTNRVTGTQENKYELPQQVTMAVPPSFADLGKSAKDIFNKGYGYGMMNLDVKTKSSEGAEFKTSGSMNMDTNRVTGTQENQYKWPQHGLTFTEKWTTENTFGAGVCVEDKIAKGLKLSFDTMFSPNTGKTSNLLKTAYKREYLNAGLDVDLDFAGPTLHGAAVGGYKGWLGGCQMTYDSAKSKMTQGNISLGYKTEYTQIHTNIEDGKGFFGSIYQKVNDKLETAMNMGWRHDSNTTSFGIAAKYQLDSSAFISAKVNNSGLLGLGYTQSLRPGIKLTLSALLDGKNINAGGHKLGLGLEMET</sequence>
<feature type="region of interest" description="Disordered" evidence="21">
    <location>
        <begin position="165"/>
        <end position="203"/>
    </location>
</feature>
<comment type="catalytic activity">
    <reaction evidence="18">
        <text>a 1,2-diacyl-sn-glycero-3-phospho-(1D-myo-inositol)(in) = a 1,2-diacyl-sn-glycero-3-phospho-(1D-myo-inositol)(out)</text>
        <dbReference type="Rhea" id="RHEA:38691"/>
        <dbReference type="ChEBI" id="CHEBI:57880"/>
    </reaction>
</comment>